<reference evidence="5 6" key="1">
    <citation type="submission" date="2023-07" db="EMBL/GenBank/DDBJ databases">
        <title>Protaetiibacter sp. nov WY-16 isolated from soil.</title>
        <authorList>
            <person name="Liu B."/>
            <person name="Wan Y."/>
        </authorList>
    </citation>
    <scope>NUCLEOTIDE SEQUENCE [LARGE SCALE GENOMIC DNA]</scope>
    <source>
        <strain evidence="5 6">WY-16</strain>
    </source>
</reference>
<dbReference type="Pfam" id="PF01638">
    <property type="entry name" value="HxlR"/>
    <property type="match status" value="1"/>
</dbReference>
<dbReference type="InterPro" id="IPR036388">
    <property type="entry name" value="WH-like_DNA-bd_sf"/>
</dbReference>
<dbReference type="PROSITE" id="PS51118">
    <property type="entry name" value="HTH_HXLR"/>
    <property type="match status" value="1"/>
</dbReference>
<comment type="caution">
    <text evidence="5">The sequence shown here is derived from an EMBL/GenBank/DDBJ whole genome shotgun (WGS) entry which is preliminary data.</text>
</comment>
<accession>A0ABT9BHZ5</accession>
<proteinExistence type="predicted"/>
<keyword evidence="1" id="KW-0805">Transcription regulation</keyword>
<evidence type="ECO:0000313" key="5">
    <source>
        <dbReference type="EMBL" id="MDO7880648.1"/>
    </source>
</evidence>
<dbReference type="PANTHER" id="PTHR33204:SF39">
    <property type="entry name" value="TRANSCRIPTIONAL REGULATORY PROTEIN"/>
    <property type="match status" value="1"/>
</dbReference>
<dbReference type="InterPro" id="IPR036390">
    <property type="entry name" value="WH_DNA-bd_sf"/>
</dbReference>
<keyword evidence="3" id="KW-0804">Transcription</keyword>
<evidence type="ECO:0000313" key="6">
    <source>
        <dbReference type="Proteomes" id="UP001241072"/>
    </source>
</evidence>
<dbReference type="EMBL" id="JAUQUB010000001">
    <property type="protein sequence ID" value="MDO7880648.1"/>
    <property type="molecule type" value="Genomic_DNA"/>
</dbReference>
<keyword evidence="6" id="KW-1185">Reference proteome</keyword>
<gene>
    <name evidence="5" type="ORF">Q5716_00240</name>
</gene>
<evidence type="ECO:0000256" key="1">
    <source>
        <dbReference type="ARBA" id="ARBA00023015"/>
    </source>
</evidence>
<evidence type="ECO:0000259" key="4">
    <source>
        <dbReference type="PROSITE" id="PS51118"/>
    </source>
</evidence>
<name>A0ABT9BHZ5_9MICO</name>
<dbReference type="Gene3D" id="1.10.10.10">
    <property type="entry name" value="Winged helix-like DNA-binding domain superfamily/Winged helix DNA-binding domain"/>
    <property type="match status" value="1"/>
</dbReference>
<dbReference type="Proteomes" id="UP001241072">
    <property type="component" value="Unassembled WGS sequence"/>
</dbReference>
<protein>
    <submittedName>
        <fullName evidence="5">Helix-turn-helix domain-containing protein</fullName>
    </submittedName>
</protein>
<dbReference type="InterPro" id="IPR002577">
    <property type="entry name" value="HTH_HxlR"/>
</dbReference>
<feature type="domain" description="HTH hxlR-type" evidence="4">
    <location>
        <begin position="7"/>
        <end position="111"/>
    </location>
</feature>
<dbReference type="SUPFAM" id="SSF46785">
    <property type="entry name" value="Winged helix' DNA-binding domain"/>
    <property type="match status" value="1"/>
</dbReference>
<organism evidence="5 6">
    <name type="scientific">Antiquaquibacter soli</name>
    <dbReference type="NCBI Taxonomy" id="3064523"/>
    <lineage>
        <taxon>Bacteria</taxon>
        <taxon>Bacillati</taxon>
        <taxon>Actinomycetota</taxon>
        <taxon>Actinomycetes</taxon>
        <taxon>Micrococcales</taxon>
        <taxon>Microbacteriaceae</taxon>
        <taxon>Antiquaquibacter</taxon>
    </lineage>
</organism>
<keyword evidence="2" id="KW-0238">DNA-binding</keyword>
<dbReference type="RefSeq" id="WP_305001079.1">
    <property type="nucleotide sequence ID" value="NZ_JAUQUB010000001.1"/>
</dbReference>
<evidence type="ECO:0000256" key="2">
    <source>
        <dbReference type="ARBA" id="ARBA00023125"/>
    </source>
</evidence>
<evidence type="ECO:0000256" key="3">
    <source>
        <dbReference type="ARBA" id="ARBA00023163"/>
    </source>
</evidence>
<dbReference type="PANTHER" id="PTHR33204">
    <property type="entry name" value="TRANSCRIPTIONAL REGULATOR, MARR FAMILY"/>
    <property type="match status" value="1"/>
</dbReference>
<sequence length="127" mass="14246">MITDADCPSGGIEIVREVFNRIGDKWSLIVIRTLDAGPQRFTALRHSIPGISQRMLTLTLRQLERDGLVSRTIYGEVPPRVEYALTELGETIVPPVIALATWAFAHERDITANRDRYDAEHFAEEAG</sequence>